<dbReference type="InterPro" id="IPR001683">
    <property type="entry name" value="PX_dom"/>
</dbReference>
<dbReference type="FunFam" id="3.30.1520.10:FF:000006">
    <property type="entry name" value="Phosphatidylinositol 4-phosphate 3-kinase C2 domain-containing subunit alpha"/>
    <property type="match status" value="1"/>
</dbReference>
<dbReference type="InterPro" id="IPR000008">
    <property type="entry name" value="C2_dom"/>
</dbReference>
<dbReference type="GO" id="GO:0035091">
    <property type="term" value="F:phosphatidylinositol binding"/>
    <property type="evidence" value="ECO:0007669"/>
    <property type="project" value="InterPro"/>
</dbReference>
<dbReference type="SUPFAM" id="SSF64268">
    <property type="entry name" value="PX domain"/>
    <property type="match status" value="1"/>
</dbReference>
<evidence type="ECO:0000259" key="6">
    <source>
        <dbReference type="PROSITE" id="PS50195"/>
    </source>
</evidence>
<dbReference type="Proteomes" id="UP000324222">
    <property type="component" value="Unassembled WGS sequence"/>
</dbReference>
<feature type="domain" description="PI3K/PI4K catalytic" evidence="7">
    <location>
        <begin position="198"/>
        <end position="472"/>
    </location>
</feature>
<dbReference type="PROSITE" id="PS00916">
    <property type="entry name" value="PI3_4_KINASE_2"/>
    <property type="match status" value="1"/>
</dbReference>
<dbReference type="InterPro" id="IPR036871">
    <property type="entry name" value="PX_dom_sf"/>
</dbReference>
<dbReference type="AlphaFoldDB" id="A0A5B7CGT5"/>
<dbReference type="InterPro" id="IPR035892">
    <property type="entry name" value="C2_domain_sf"/>
</dbReference>
<dbReference type="GO" id="GO:0048015">
    <property type="term" value="P:phosphatidylinositol-mediated signaling"/>
    <property type="evidence" value="ECO:0007669"/>
    <property type="project" value="TreeGrafter"/>
</dbReference>
<comment type="caution">
    <text evidence="8">The sequence shown here is derived from an EMBL/GenBank/DDBJ whole genome shotgun (WGS) entry which is preliminary data.</text>
</comment>
<protein>
    <submittedName>
        <fullName evidence="8">Phosphatidylinositol 4-phosphate 3-kinase C2 domain-containing subunit alpha</fullName>
    </submittedName>
</protein>
<keyword evidence="2" id="KW-0547">Nucleotide-binding</keyword>
<accession>A0A5B7CGT5</accession>
<dbReference type="InterPro" id="IPR000403">
    <property type="entry name" value="PI3/4_kinase_cat_dom"/>
</dbReference>
<keyword evidence="3 8" id="KW-0418">Kinase</keyword>
<dbReference type="GO" id="GO:0005886">
    <property type="term" value="C:plasma membrane"/>
    <property type="evidence" value="ECO:0007669"/>
    <property type="project" value="TreeGrafter"/>
</dbReference>
<dbReference type="GO" id="GO:0016477">
    <property type="term" value="P:cell migration"/>
    <property type="evidence" value="ECO:0007669"/>
    <property type="project" value="TreeGrafter"/>
</dbReference>
<dbReference type="Gene3D" id="2.60.40.150">
    <property type="entry name" value="C2 domain"/>
    <property type="match status" value="2"/>
</dbReference>
<dbReference type="InterPro" id="IPR036940">
    <property type="entry name" value="PI3/4_kinase_cat_sf"/>
</dbReference>
<dbReference type="SMART" id="SM00312">
    <property type="entry name" value="PX"/>
    <property type="match status" value="1"/>
</dbReference>
<dbReference type="GO" id="GO:0043491">
    <property type="term" value="P:phosphatidylinositol 3-kinase/protein kinase B signal transduction"/>
    <property type="evidence" value="ECO:0007669"/>
    <property type="project" value="TreeGrafter"/>
</dbReference>
<evidence type="ECO:0000259" key="7">
    <source>
        <dbReference type="PROSITE" id="PS50290"/>
    </source>
</evidence>
<dbReference type="PANTHER" id="PTHR10048:SF14">
    <property type="entry name" value="LD28067P"/>
    <property type="match status" value="1"/>
</dbReference>
<dbReference type="Pfam" id="PF00787">
    <property type="entry name" value="PX"/>
    <property type="match status" value="1"/>
</dbReference>
<dbReference type="PROSITE" id="PS50290">
    <property type="entry name" value="PI3_4_KINASE_3"/>
    <property type="match status" value="1"/>
</dbReference>
<dbReference type="GO" id="GO:0005524">
    <property type="term" value="F:ATP binding"/>
    <property type="evidence" value="ECO:0007669"/>
    <property type="project" value="UniProtKB-KW"/>
</dbReference>
<dbReference type="PROSITE" id="PS50004">
    <property type="entry name" value="C2"/>
    <property type="match status" value="1"/>
</dbReference>
<dbReference type="Pfam" id="PF00454">
    <property type="entry name" value="PI3_PI4_kinase"/>
    <property type="match status" value="1"/>
</dbReference>
<dbReference type="PROSITE" id="PS50195">
    <property type="entry name" value="PX"/>
    <property type="match status" value="1"/>
</dbReference>
<keyword evidence="4" id="KW-0067">ATP-binding</keyword>
<dbReference type="OrthoDB" id="67688at2759"/>
<evidence type="ECO:0000256" key="2">
    <source>
        <dbReference type="ARBA" id="ARBA00022741"/>
    </source>
</evidence>
<dbReference type="InterPro" id="IPR016024">
    <property type="entry name" value="ARM-type_fold"/>
</dbReference>
<dbReference type="Gene3D" id="1.10.1070.11">
    <property type="entry name" value="Phosphatidylinositol 3-/4-kinase, catalytic domain"/>
    <property type="match status" value="1"/>
</dbReference>
<dbReference type="GO" id="GO:0005737">
    <property type="term" value="C:cytoplasm"/>
    <property type="evidence" value="ECO:0007669"/>
    <property type="project" value="TreeGrafter"/>
</dbReference>
<evidence type="ECO:0000313" key="9">
    <source>
        <dbReference type="Proteomes" id="UP000324222"/>
    </source>
</evidence>
<dbReference type="GO" id="GO:0005942">
    <property type="term" value="C:phosphatidylinositol 3-kinase complex"/>
    <property type="evidence" value="ECO:0007669"/>
    <property type="project" value="TreeGrafter"/>
</dbReference>
<dbReference type="GO" id="GO:0035005">
    <property type="term" value="F:1-phosphatidylinositol-4-phosphate 3-kinase activity"/>
    <property type="evidence" value="ECO:0007669"/>
    <property type="project" value="TreeGrafter"/>
</dbReference>
<evidence type="ECO:0000256" key="4">
    <source>
        <dbReference type="ARBA" id="ARBA00022840"/>
    </source>
</evidence>
<evidence type="ECO:0000313" key="8">
    <source>
        <dbReference type="EMBL" id="MPC08912.1"/>
    </source>
</evidence>
<dbReference type="Gene3D" id="3.30.1520.10">
    <property type="entry name" value="Phox-like domain"/>
    <property type="match status" value="1"/>
</dbReference>
<gene>
    <name evidence="8" type="primary">PIK3C2A</name>
    <name evidence="8" type="ORF">E2C01_001508</name>
</gene>
<feature type="domain" description="C2" evidence="5">
    <location>
        <begin position="655"/>
        <end position="742"/>
    </location>
</feature>
<dbReference type="InterPro" id="IPR018936">
    <property type="entry name" value="PI3/4_kinase_CS"/>
</dbReference>
<keyword evidence="1" id="KW-0808">Transferase</keyword>
<evidence type="ECO:0000259" key="5">
    <source>
        <dbReference type="PROSITE" id="PS50004"/>
    </source>
</evidence>
<name>A0A5B7CGT5_PORTR</name>
<evidence type="ECO:0000256" key="1">
    <source>
        <dbReference type="ARBA" id="ARBA00022679"/>
    </source>
</evidence>
<dbReference type="EMBL" id="VSRR010000048">
    <property type="protein sequence ID" value="MPC08912.1"/>
    <property type="molecule type" value="Genomic_DNA"/>
</dbReference>
<dbReference type="GO" id="GO:0016303">
    <property type="term" value="F:1-phosphatidylinositol-3-kinase activity"/>
    <property type="evidence" value="ECO:0007669"/>
    <property type="project" value="TreeGrafter"/>
</dbReference>
<dbReference type="SUPFAM" id="SSF48371">
    <property type="entry name" value="ARM repeat"/>
    <property type="match status" value="1"/>
</dbReference>
<sequence>MRAIVCSRQIIVRLDLEARINTLPKESRLVFTVFGVKIIEAESKGDQPQYIREEVGWAAVQCFSFDGDPISSLCGQWQVTDGWVLHLIPLTILRSTAAQSSVSAVELFDIKGEVVFPEIIPLEPTKLEFSSLDINTQQLLSDIIERDIFTFNKGSAEEREILWEKRHYLHAEPFALAKVLLAAHSWDVSCLPDLHSIVRNWASPAPADALHLLLPWIITGNRALFTQVGDDLRQDMLVIQMIRLMDRLWLKEDLDLKVVTFNVVPTGDKIGIIELVKDAETLRKIQTEYGVTGSFQDRPIAEWLAKQNPSQLEYQRAVENFTASCAAYCVATYILGICDRHNDNIMLKTSGHLFHIDFGKFLGDAQKFGSFKRDRTPFVLTSDMAYVINGGEKPSDKFQGFVDLCCRAFNIIRKNGQLLLYLFALMASSGIPGVTWEAVTYVERALLQDNTNAEAGAMFSRMIQDSLKSWFTQVNFFIHNLAQLRFSGDHSGDLLLSFIPKTYTSQQDGKISQVSLYSYQKRYNPNKYYVYILEVEREGQREPTYLFRSYREFSEFHQKLCLIFPLARIHSLPKGVQIGRSEVKAVAEKRKFEIELFLATLFDLTAEISHSDLVYTFFHPLLRDQEDTDIHIKKLKNKDTRSSLPPNLPSVPGHVQGQVKVSVQYLRGQLQIMVHHARNLSFISNGQEPSPYVKLYLLPDPHKKTKRKTKVVKKTCHPTFMELMLRKVHRNCDQKIAPKDRE</sequence>
<dbReference type="Pfam" id="PF00168">
    <property type="entry name" value="C2"/>
    <property type="match status" value="1"/>
</dbReference>
<keyword evidence="9" id="KW-1185">Reference proteome</keyword>
<dbReference type="PANTHER" id="PTHR10048">
    <property type="entry name" value="PHOSPHATIDYLINOSITOL KINASE"/>
    <property type="match status" value="1"/>
</dbReference>
<dbReference type="SUPFAM" id="SSF56112">
    <property type="entry name" value="Protein kinase-like (PK-like)"/>
    <property type="match status" value="1"/>
</dbReference>
<evidence type="ECO:0000256" key="3">
    <source>
        <dbReference type="ARBA" id="ARBA00022777"/>
    </source>
</evidence>
<dbReference type="SUPFAM" id="SSF49562">
    <property type="entry name" value="C2 domain (Calcium/lipid-binding domain, CaLB)"/>
    <property type="match status" value="1"/>
</dbReference>
<dbReference type="SMART" id="SM00146">
    <property type="entry name" value="PI3Kc"/>
    <property type="match status" value="1"/>
</dbReference>
<feature type="domain" description="PX" evidence="6">
    <location>
        <begin position="509"/>
        <end position="625"/>
    </location>
</feature>
<dbReference type="InterPro" id="IPR015433">
    <property type="entry name" value="PI3/4_kinase"/>
</dbReference>
<dbReference type="Gene3D" id="1.25.40.70">
    <property type="entry name" value="Phosphatidylinositol 3-kinase, accessory domain (PIK)"/>
    <property type="match status" value="1"/>
</dbReference>
<dbReference type="Gene3D" id="3.30.1010.10">
    <property type="entry name" value="Phosphatidylinositol 3-kinase Catalytic Subunit, Chain A, domain 4"/>
    <property type="match status" value="1"/>
</dbReference>
<reference evidence="8 9" key="1">
    <citation type="submission" date="2019-05" db="EMBL/GenBank/DDBJ databases">
        <title>Another draft genome of Portunus trituberculatus and its Hox gene families provides insights of decapod evolution.</title>
        <authorList>
            <person name="Jeong J.-H."/>
            <person name="Song I."/>
            <person name="Kim S."/>
            <person name="Choi T."/>
            <person name="Kim D."/>
            <person name="Ryu S."/>
            <person name="Kim W."/>
        </authorList>
    </citation>
    <scope>NUCLEOTIDE SEQUENCE [LARGE SCALE GENOMIC DNA]</scope>
    <source>
        <tissue evidence="8">Muscle</tissue>
    </source>
</reference>
<dbReference type="InterPro" id="IPR042236">
    <property type="entry name" value="PI3K_accessory_sf"/>
</dbReference>
<organism evidence="8 9">
    <name type="scientific">Portunus trituberculatus</name>
    <name type="common">Swimming crab</name>
    <name type="synonym">Neptunus trituberculatus</name>
    <dbReference type="NCBI Taxonomy" id="210409"/>
    <lineage>
        <taxon>Eukaryota</taxon>
        <taxon>Metazoa</taxon>
        <taxon>Ecdysozoa</taxon>
        <taxon>Arthropoda</taxon>
        <taxon>Crustacea</taxon>
        <taxon>Multicrustacea</taxon>
        <taxon>Malacostraca</taxon>
        <taxon>Eumalacostraca</taxon>
        <taxon>Eucarida</taxon>
        <taxon>Decapoda</taxon>
        <taxon>Pleocyemata</taxon>
        <taxon>Brachyura</taxon>
        <taxon>Eubrachyura</taxon>
        <taxon>Portunoidea</taxon>
        <taxon>Portunidae</taxon>
        <taxon>Portuninae</taxon>
        <taxon>Portunus</taxon>
    </lineage>
</organism>
<dbReference type="InterPro" id="IPR011009">
    <property type="entry name" value="Kinase-like_dom_sf"/>
</dbReference>
<dbReference type="FunFam" id="1.10.1070.11:FF:000001">
    <property type="entry name" value="Phosphatidylinositol 4,5-bisphosphate 3-kinase catalytic subunit"/>
    <property type="match status" value="1"/>
</dbReference>
<proteinExistence type="predicted"/>